<dbReference type="EMBL" id="CAJQUM010000001">
    <property type="protein sequence ID" value="CAG4885366.1"/>
    <property type="molecule type" value="Genomic_DNA"/>
</dbReference>
<gene>
    <name evidence="10" type="ORF">GTOL_13249</name>
</gene>
<dbReference type="GO" id="GO:0004180">
    <property type="term" value="F:carboxypeptidase activity"/>
    <property type="evidence" value="ECO:0007669"/>
    <property type="project" value="UniProtKB-ARBA"/>
</dbReference>
<dbReference type="PANTHER" id="PTHR36699">
    <property type="entry name" value="LD-TRANSPEPTIDASE"/>
    <property type="match status" value="1"/>
</dbReference>
<comment type="pathway">
    <text evidence="1 7">Cell wall biogenesis; peptidoglycan biosynthesis.</text>
</comment>
<dbReference type="InterPro" id="IPR032710">
    <property type="entry name" value="NTF2-like_dom_sf"/>
</dbReference>
<evidence type="ECO:0000256" key="2">
    <source>
        <dbReference type="ARBA" id="ARBA00005992"/>
    </source>
</evidence>
<dbReference type="RefSeq" id="WP_220637113.1">
    <property type="nucleotide sequence ID" value="NZ_CAJQUM010000001.1"/>
</dbReference>
<evidence type="ECO:0000256" key="4">
    <source>
        <dbReference type="ARBA" id="ARBA00022960"/>
    </source>
</evidence>
<evidence type="ECO:0000256" key="7">
    <source>
        <dbReference type="PROSITE-ProRule" id="PRU01373"/>
    </source>
</evidence>
<feature type="signal peptide" evidence="8">
    <location>
        <begin position="1"/>
        <end position="33"/>
    </location>
</feature>
<feature type="active site" description="Proton donor/acceptor" evidence="7">
    <location>
        <position position="237"/>
    </location>
</feature>
<keyword evidence="11" id="KW-1185">Reference proteome</keyword>
<feature type="active site" description="Nucleophile" evidence="7">
    <location>
        <position position="254"/>
    </location>
</feature>
<dbReference type="SUPFAM" id="SSF141523">
    <property type="entry name" value="L,D-transpeptidase catalytic domain-like"/>
    <property type="match status" value="1"/>
</dbReference>
<evidence type="ECO:0000256" key="5">
    <source>
        <dbReference type="ARBA" id="ARBA00022984"/>
    </source>
</evidence>
<dbReference type="GO" id="GO:0016740">
    <property type="term" value="F:transferase activity"/>
    <property type="evidence" value="ECO:0007669"/>
    <property type="project" value="UniProtKB-KW"/>
</dbReference>
<dbReference type="PROSITE" id="PS52029">
    <property type="entry name" value="LD_TPASE"/>
    <property type="match status" value="1"/>
</dbReference>
<dbReference type="PANTHER" id="PTHR36699:SF1">
    <property type="entry name" value="L,D-TRANSPEPTIDASE YAFK-RELATED"/>
    <property type="match status" value="1"/>
</dbReference>
<feature type="chain" id="PRO_5036858888" description="L,D-TPase catalytic domain-containing protein" evidence="8">
    <location>
        <begin position="34"/>
        <end position="405"/>
    </location>
</feature>
<protein>
    <recommendedName>
        <fullName evidence="9">L,D-TPase catalytic domain-containing protein</fullName>
    </recommendedName>
</protein>
<dbReference type="Proteomes" id="UP000742786">
    <property type="component" value="Unassembled WGS sequence"/>
</dbReference>
<name>A0A916J607_9PROT</name>
<keyword evidence="3" id="KW-0808">Transferase</keyword>
<sequence length="405" mass="45959">MENPAGTDRRLKLSGHWRRAFTIALCAASVALAAPARYSDAGPEPLLANTLAAIDQGDFPKAMRQVDALIGAYPNFRLAYLIRGDLLLAQTKPLSTFGEGGRNAQDKVSDLHEEAVARLRAWRDKPRGDALPRYLLKMEKAQKFAIVVDTQKSRLYLYRNDDGMPRFVADYYITQGKLGADKIREGDKRTPIGVYHVTSSLSRKQLGDFYGSGAYPINYPNEWDKRRGRNGRGIWLHGTPSNTFSRPPKASDGCVVLANQDLDAIAADLQIGLTPVIISNSIEWLSLDDWQAERSSLLAMLDEWRHDWESRDGDKYASHYAHDFLADGQNRNQWLEQKRKVNVGKSWIKVATNNISMFRNPGKEEYVVVTFEQDYRSSNLSNVVKKRQYWIKEDGRWKIIYEGTV</sequence>
<dbReference type="GO" id="GO:0008360">
    <property type="term" value="P:regulation of cell shape"/>
    <property type="evidence" value="ECO:0007669"/>
    <property type="project" value="UniProtKB-UniRule"/>
</dbReference>
<evidence type="ECO:0000313" key="10">
    <source>
        <dbReference type="EMBL" id="CAG4885366.1"/>
    </source>
</evidence>
<keyword evidence="8" id="KW-0732">Signal</keyword>
<comment type="caution">
    <text evidence="10">The sequence shown here is derived from an EMBL/GenBank/DDBJ whole genome shotgun (WGS) entry which is preliminary data.</text>
</comment>
<dbReference type="SUPFAM" id="SSF54427">
    <property type="entry name" value="NTF2-like"/>
    <property type="match status" value="1"/>
</dbReference>
<dbReference type="InterPro" id="IPR005490">
    <property type="entry name" value="LD_TPept_cat_dom"/>
</dbReference>
<evidence type="ECO:0000313" key="11">
    <source>
        <dbReference type="Proteomes" id="UP000742786"/>
    </source>
</evidence>
<evidence type="ECO:0000259" key="9">
    <source>
        <dbReference type="PROSITE" id="PS52029"/>
    </source>
</evidence>
<proteinExistence type="inferred from homology"/>
<evidence type="ECO:0000256" key="1">
    <source>
        <dbReference type="ARBA" id="ARBA00004752"/>
    </source>
</evidence>
<evidence type="ECO:0000256" key="3">
    <source>
        <dbReference type="ARBA" id="ARBA00022679"/>
    </source>
</evidence>
<dbReference type="InterPro" id="IPR056203">
    <property type="entry name" value="Cds6_C"/>
</dbReference>
<evidence type="ECO:0000256" key="6">
    <source>
        <dbReference type="ARBA" id="ARBA00023316"/>
    </source>
</evidence>
<dbReference type="CDD" id="cd16913">
    <property type="entry name" value="YkuD_like"/>
    <property type="match status" value="1"/>
</dbReference>
<comment type="similarity">
    <text evidence="2">Belongs to the YkuD family.</text>
</comment>
<keyword evidence="5 7" id="KW-0573">Peptidoglycan synthesis</keyword>
<dbReference type="Pfam" id="PF24125">
    <property type="entry name" value="Cds6_C"/>
    <property type="match status" value="1"/>
</dbReference>
<reference evidence="10" key="1">
    <citation type="submission" date="2021-04" db="EMBL/GenBank/DDBJ databases">
        <authorList>
            <person name="Hornung B."/>
        </authorList>
    </citation>
    <scope>NUCLEOTIDE SEQUENCE</scope>
    <source>
        <strain evidence="10">G5G6</strain>
    </source>
</reference>
<accession>A0A916J607</accession>
<feature type="domain" description="L,D-TPase catalytic" evidence="9">
    <location>
        <begin position="144"/>
        <end position="279"/>
    </location>
</feature>
<dbReference type="InterPro" id="IPR038063">
    <property type="entry name" value="Transpep_catalytic_dom"/>
</dbReference>
<keyword evidence="4 7" id="KW-0133">Cell shape</keyword>
<dbReference type="GO" id="GO:0071555">
    <property type="term" value="P:cell wall organization"/>
    <property type="evidence" value="ECO:0007669"/>
    <property type="project" value="UniProtKB-UniRule"/>
</dbReference>
<evidence type="ECO:0000256" key="8">
    <source>
        <dbReference type="SAM" id="SignalP"/>
    </source>
</evidence>
<dbReference type="AlphaFoldDB" id="A0A916J607"/>
<dbReference type="Pfam" id="PF03734">
    <property type="entry name" value="YkuD"/>
    <property type="match status" value="1"/>
</dbReference>
<dbReference type="GO" id="GO:0009252">
    <property type="term" value="P:peptidoglycan biosynthetic process"/>
    <property type="evidence" value="ECO:0007669"/>
    <property type="project" value="UniProtKB-KW"/>
</dbReference>
<organism evidence="10 11">
    <name type="scientific">Georgfuchsia toluolica</name>
    <dbReference type="NCBI Taxonomy" id="424218"/>
    <lineage>
        <taxon>Bacteria</taxon>
        <taxon>Pseudomonadati</taxon>
        <taxon>Pseudomonadota</taxon>
        <taxon>Betaproteobacteria</taxon>
        <taxon>Nitrosomonadales</taxon>
        <taxon>Sterolibacteriaceae</taxon>
        <taxon>Georgfuchsia</taxon>
    </lineage>
</organism>
<keyword evidence="6 7" id="KW-0961">Cell wall biogenesis/degradation</keyword>
<dbReference type="Gene3D" id="2.40.440.10">
    <property type="entry name" value="L,D-transpeptidase catalytic domain-like"/>
    <property type="match status" value="1"/>
</dbReference>